<proteinExistence type="predicted"/>
<gene>
    <name evidence="2" type="ORF">PEPMIC_00715</name>
</gene>
<name>A8SKL4_9FIRM</name>
<keyword evidence="1" id="KW-0175">Coiled coil</keyword>
<dbReference type="GeneID" id="93384970"/>
<comment type="caution">
    <text evidence="2">The sequence shown here is derived from an EMBL/GenBank/DDBJ whole genome shotgun (WGS) entry which is preliminary data.</text>
</comment>
<evidence type="ECO:0000313" key="2">
    <source>
        <dbReference type="EMBL" id="EDP24135.1"/>
    </source>
</evidence>
<dbReference type="RefSeq" id="WP_004832600.1">
    <property type="nucleotide sequence ID" value="NZ_DS483517.1"/>
</dbReference>
<evidence type="ECO:0000313" key="3">
    <source>
        <dbReference type="Proteomes" id="UP000003162"/>
    </source>
</evidence>
<dbReference type="AlphaFoldDB" id="A8SKL4"/>
<organism evidence="2 3">
    <name type="scientific">Parvimonas micra ATCC 33270</name>
    <dbReference type="NCBI Taxonomy" id="411465"/>
    <lineage>
        <taxon>Bacteria</taxon>
        <taxon>Bacillati</taxon>
        <taxon>Bacillota</taxon>
        <taxon>Tissierellia</taxon>
        <taxon>Tissierellales</taxon>
        <taxon>Peptoniphilaceae</taxon>
        <taxon>Parvimonas</taxon>
    </lineage>
</organism>
<protein>
    <submittedName>
        <fullName evidence="2">Uncharacterized protein</fullName>
    </submittedName>
</protein>
<dbReference type="EMBL" id="ABEE02000016">
    <property type="protein sequence ID" value="EDP24135.1"/>
    <property type="molecule type" value="Genomic_DNA"/>
</dbReference>
<dbReference type="Proteomes" id="UP000003162">
    <property type="component" value="Unassembled WGS sequence"/>
</dbReference>
<reference evidence="2 3" key="2">
    <citation type="submission" date="2007-09" db="EMBL/GenBank/DDBJ databases">
        <authorList>
            <person name="Fulton L."/>
            <person name="Clifton S."/>
            <person name="Fulton B."/>
            <person name="Xu J."/>
            <person name="Minx P."/>
            <person name="Pepin K.H."/>
            <person name="Johnson M."/>
            <person name="Thiruvilangam P."/>
            <person name="Bhonagiri V."/>
            <person name="Nash W.E."/>
            <person name="Mardis E.R."/>
            <person name="Wilson R.K."/>
        </authorList>
    </citation>
    <scope>NUCLEOTIDE SEQUENCE [LARGE SCALE GENOMIC DNA]</scope>
    <source>
        <strain evidence="2 3">ATCC 33270</strain>
    </source>
</reference>
<sequence length="61" mass="7671">MSSAEELREELKEFQKTFDKLTNEFNDIFYKFIDFSYKAKQQMNEMQKRLLRLEELERKRK</sequence>
<reference evidence="2 3" key="1">
    <citation type="submission" date="2007-09" db="EMBL/GenBank/DDBJ databases">
        <title>Draft genome sequence of Peptostreptococcus micros (ATCC 33270).</title>
        <authorList>
            <person name="Sudarsanam P."/>
            <person name="Ley R."/>
            <person name="Guruge J."/>
            <person name="Turnbaugh P.J."/>
            <person name="Mahowald M."/>
            <person name="Liep D."/>
            <person name="Gordon J."/>
        </authorList>
    </citation>
    <scope>NUCLEOTIDE SEQUENCE [LARGE SCALE GENOMIC DNA]</scope>
    <source>
        <strain evidence="2 3">ATCC 33270</strain>
    </source>
</reference>
<evidence type="ECO:0000256" key="1">
    <source>
        <dbReference type="SAM" id="Coils"/>
    </source>
</evidence>
<dbReference type="HOGENOM" id="CLU_2918517_0_0_9"/>
<accession>A8SKL4</accession>
<feature type="coiled-coil region" evidence="1">
    <location>
        <begin position="4"/>
        <end position="59"/>
    </location>
</feature>